<dbReference type="InterPro" id="IPR051532">
    <property type="entry name" value="Ester_Hydrolysis_Enzymes"/>
</dbReference>
<gene>
    <name evidence="3" type="ORF">DEO27_015275</name>
</gene>
<feature type="chain" id="PRO_5022918596" evidence="1">
    <location>
        <begin position="34"/>
        <end position="256"/>
    </location>
</feature>
<dbReference type="PANTHER" id="PTHR30383">
    <property type="entry name" value="THIOESTERASE 1/PROTEASE 1/LYSOPHOSPHOLIPASE L1"/>
    <property type="match status" value="1"/>
</dbReference>
<dbReference type="AlphaFoldDB" id="A0A5C1HZL9"/>
<feature type="signal peptide" evidence="1">
    <location>
        <begin position="1"/>
        <end position="33"/>
    </location>
</feature>
<dbReference type="Pfam" id="PF13472">
    <property type="entry name" value="Lipase_GDSL_2"/>
    <property type="match status" value="1"/>
</dbReference>
<dbReference type="OrthoDB" id="9794725at2"/>
<dbReference type="PANTHER" id="PTHR30383:SF5">
    <property type="entry name" value="SGNH HYDROLASE-TYPE ESTERASE DOMAIN-CONTAINING PROTEIN"/>
    <property type="match status" value="1"/>
</dbReference>
<keyword evidence="4" id="KW-1185">Reference proteome</keyword>
<reference evidence="3" key="1">
    <citation type="submission" date="2019-08" db="EMBL/GenBank/DDBJ databases">
        <title>Comparative genome analysis confer to the adaptation heavy metal polluted environment.</title>
        <authorList>
            <person name="Li Y."/>
        </authorList>
    </citation>
    <scope>NUCLEOTIDE SEQUENCE [LARGE SCALE GENOMIC DNA]</scope>
    <source>
        <strain evidence="3">P1</strain>
    </source>
</reference>
<accession>A0A5C1HZL9</accession>
<sequence length="256" mass="28597">MSKRVMSNSRRNFLKRASLAGAAVMAAPGIAIASVKGNDYLPDDGVGKTFLFQGDSITDGGRSFDKDWNHVYGQGYAYLITARINFDYPGRDYQFFNRGISGNTVNDLAARWQKDTLDIKPDVLSILIGINDVHHVIMQGDKATADDFGTAYDRLLTQTKAALPDVKLILLEPFILPLGMVSKNPDLWASEVQKRQVMVKALASKFNAIFVPLQDVFNKALQKAKAEHWIWDGVHPMPAGHELIAREWMRAVKKLY</sequence>
<dbReference type="KEGG" id="mrub:DEO27_015275"/>
<protein>
    <submittedName>
        <fullName evidence="3">SGNH/GDSL hydrolase family protein</fullName>
    </submittedName>
</protein>
<dbReference type="Gene3D" id="3.40.50.1110">
    <property type="entry name" value="SGNH hydrolase"/>
    <property type="match status" value="1"/>
</dbReference>
<dbReference type="CDD" id="cd01834">
    <property type="entry name" value="SGNH_hydrolase_like_2"/>
    <property type="match status" value="1"/>
</dbReference>
<feature type="domain" description="SGNH hydrolase-type esterase" evidence="2">
    <location>
        <begin position="54"/>
        <end position="243"/>
    </location>
</feature>
<proteinExistence type="predicted"/>
<evidence type="ECO:0000313" key="3">
    <source>
        <dbReference type="EMBL" id="QEM11327.1"/>
    </source>
</evidence>
<name>A0A5C1HZL9_9SPHI</name>
<dbReference type="PROSITE" id="PS51318">
    <property type="entry name" value="TAT"/>
    <property type="match status" value="1"/>
</dbReference>
<evidence type="ECO:0000256" key="1">
    <source>
        <dbReference type="SAM" id="SignalP"/>
    </source>
</evidence>
<organism evidence="3 4">
    <name type="scientific">Mucilaginibacter rubeus</name>
    <dbReference type="NCBI Taxonomy" id="2027860"/>
    <lineage>
        <taxon>Bacteria</taxon>
        <taxon>Pseudomonadati</taxon>
        <taxon>Bacteroidota</taxon>
        <taxon>Sphingobacteriia</taxon>
        <taxon>Sphingobacteriales</taxon>
        <taxon>Sphingobacteriaceae</taxon>
        <taxon>Mucilaginibacter</taxon>
    </lineage>
</organism>
<dbReference type="InterPro" id="IPR006311">
    <property type="entry name" value="TAT_signal"/>
</dbReference>
<keyword evidence="1" id="KW-0732">Signal</keyword>
<evidence type="ECO:0000313" key="4">
    <source>
        <dbReference type="Proteomes" id="UP000251402"/>
    </source>
</evidence>
<dbReference type="InterPro" id="IPR036514">
    <property type="entry name" value="SGNH_hydro_sf"/>
</dbReference>
<dbReference type="InterPro" id="IPR019546">
    <property type="entry name" value="TAT_signal_bac_arc"/>
</dbReference>
<dbReference type="Proteomes" id="UP000251402">
    <property type="component" value="Chromosome"/>
</dbReference>
<dbReference type="SUPFAM" id="SSF52266">
    <property type="entry name" value="SGNH hydrolase"/>
    <property type="match status" value="1"/>
</dbReference>
<dbReference type="GO" id="GO:0004622">
    <property type="term" value="F:phosphatidylcholine lysophospholipase activity"/>
    <property type="evidence" value="ECO:0007669"/>
    <property type="project" value="TreeGrafter"/>
</dbReference>
<dbReference type="NCBIfam" id="TIGR01409">
    <property type="entry name" value="TAT_signal_seq"/>
    <property type="match status" value="1"/>
</dbReference>
<keyword evidence="3" id="KW-0378">Hydrolase</keyword>
<dbReference type="EMBL" id="CP043450">
    <property type="protein sequence ID" value="QEM11327.1"/>
    <property type="molecule type" value="Genomic_DNA"/>
</dbReference>
<evidence type="ECO:0000259" key="2">
    <source>
        <dbReference type="Pfam" id="PF13472"/>
    </source>
</evidence>
<dbReference type="InterPro" id="IPR013830">
    <property type="entry name" value="SGNH_hydro"/>
</dbReference>